<feature type="transmembrane region" description="Helical" evidence="1">
    <location>
        <begin position="6"/>
        <end position="33"/>
    </location>
</feature>
<keyword evidence="1" id="KW-0472">Membrane</keyword>
<evidence type="ECO:0000256" key="1">
    <source>
        <dbReference type="SAM" id="Phobius"/>
    </source>
</evidence>
<protein>
    <submittedName>
        <fullName evidence="2">Uncharacterized protein</fullName>
    </submittedName>
</protein>
<name>A0A224Y3F4_9HEMI</name>
<evidence type="ECO:0000313" key="2">
    <source>
        <dbReference type="EMBL" id="JAW15602.1"/>
    </source>
</evidence>
<sequence>MNRWIFSAHLLSVLLCLWIFSYALIPVFLLLFVSIADFLDLKLSAEVMDVFDFAEKSLPCFPLAVASLSPPSSLLVVSS</sequence>
<proteinExistence type="predicted"/>
<accession>A0A224Y3F4</accession>
<dbReference type="AlphaFoldDB" id="A0A224Y3F4"/>
<keyword evidence="1" id="KW-1133">Transmembrane helix</keyword>
<dbReference type="EMBL" id="GFTR01000824">
    <property type="protein sequence ID" value="JAW15602.1"/>
    <property type="molecule type" value="Transcribed_RNA"/>
</dbReference>
<keyword evidence="1" id="KW-0812">Transmembrane</keyword>
<organism evidence="2">
    <name type="scientific">Panstrongylus lignarius</name>
    <dbReference type="NCBI Taxonomy" id="156445"/>
    <lineage>
        <taxon>Eukaryota</taxon>
        <taxon>Metazoa</taxon>
        <taxon>Ecdysozoa</taxon>
        <taxon>Arthropoda</taxon>
        <taxon>Hexapoda</taxon>
        <taxon>Insecta</taxon>
        <taxon>Pterygota</taxon>
        <taxon>Neoptera</taxon>
        <taxon>Paraneoptera</taxon>
        <taxon>Hemiptera</taxon>
        <taxon>Heteroptera</taxon>
        <taxon>Panheteroptera</taxon>
        <taxon>Cimicomorpha</taxon>
        <taxon>Reduviidae</taxon>
        <taxon>Triatominae</taxon>
        <taxon>Panstrongylus</taxon>
    </lineage>
</organism>
<reference evidence="2" key="1">
    <citation type="journal article" date="2018" name="PLoS Negl. Trop. Dis.">
        <title>An insight into the salivary gland and fat body transcriptome of Panstrongylus lignarius (Hemiptera: Heteroptera), the main vector of Chagas disease in Peru.</title>
        <authorList>
            <person name="Nevoa J.C."/>
            <person name="Mendes M.T."/>
            <person name="da Silva M.V."/>
            <person name="Soares S.C."/>
            <person name="Oliveira C.J.F."/>
            <person name="Ribeiro J.M.C."/>
        </authorList>
    </citation>
    <scope>NUCLEOTIDE SEQUENCE</scope>
</reference>